<dbReference type="PANTHER" id="PTHR43235">
    <property type="entry name" value="GLUTAMINE AMIDOTRANSFERASE PB2B2.05-RELATED"/>
    <property type="match status" value="1"/>
</dbReference>
<keyword evidence="2" id="KW-1185">Reference proteome</keyword>
<comment type="caution">
    <text evidence="1">The sequence shown here is derived from an EMBL/GenBank/DDBJ whole genome shotgun (WGS) entry which is preliminary data.</text>
</comment>
<name>A0A267MIZ8_9FIRM</name>
<evidence type="ECO:0000313" key="2">
    <source>
        <dbReference type="Proteomes" id="UP000216024"/>
    </source>
</evidence>
<accession>A0A267MIZ8</accession>
<dbReference type="OrthoDB" id="9813383at2"/>
<proteinExistence type="predicted"/>
<dbReference type="PROSITE" id="PS51273">
    <property type="entry name" value="GATASE_TYPE_1"/>
    <property type="match status" value="1"/>
</dbReference>
<dbReference type="SUPFAM" id="SSF52317">
    <property type="entry name" value="Class I glutamine amidotransferase-like"/>
    <property type="match status" value="1"/>
</dbReference>
<dbReference type="Proteomes" id="UP000216024">
    <property type="component" value="Unassembled WGS sequence"/>
</dbReference>
<dbReference type="GO" id="GO:0005829">
    <property type="term" value="C:cytosol"/>
    <property type="evidence" value="ECO:0007669"/>
    <property type="project" value="TreeGrafter"/>
</dbReference>
<evidence type="ECO:0000313" key="1">
    <source>
        <dbReference type="EMBL" id="PAB59561.1"/>
    </source>
</evidence>
<dbReference type="InterPro" id="IPR011697">
    <property type="entry name" value="Peptidase_C26"/>
</dbReference>
<dbReference type="RefSeq" id="WP_095133554.1">
    <property type="nucleotide sequence ID" value="NZ_NIBG01000007.1"/>
</dbReference>
<dbReference type="InterPro" id="IPR029062">
    <property type="entry name" value="Class_I_gatase-like"/>
</dbReference>
<reference evidence="1 2" key="1">
    <citation type="submission" date="2017-06" db="EMBL/GenBank/DDBJ databases">
        <title>Draft genome sequence of anaerobic fermentative bacterium Anaeromicrobium sediminis DY2726D isolated from West Pacific Ocean sediments.</title>
        <authorList>
            <person name="Zeng X."/>
        </authorList>
    </citation>
    <scope>NUCLEOTIDE SEQUENCE [LARGE SCALE GENOMIC DNA]</scope>
    <source>
        <strain evidence="1 2">DY2726D</strain>
    </source>
</reference>
<dbReference type="Pfam" id="PF07722">
    <property type="entry name" value="Peptidase_C26"/>
    <property type="match status" value="1"/>
</dbReference>
<dbReference type="Gene3D" id="3.40.50.880">
    <property type="match status" value="1"/>
</dbReference>
<gene>
    <name evidence="1" type="ORF">CCE28_10130</name>
</gene>
<dbReference type="CDD" id="cd01745">
    <property type="entry name" value="GATase1_2"/>
    <property type="match status" value="1"/>
</dbReference>
<dbReference type="FunFam" id="3.40.50.880:FF:000030">
    <property type="entry name" value="Gamma-glutamyl-gamma-aminobutyrate hydrolase PuuD"/>
    <property type="match status" value="1"/>
</dbReference>
<dbReference type="GO" id="GO:0006598">
    <property type="term" value="P:polyamine catabolic process"/>
    <property type="evidence" value="ECO:0007669"/>
    <property type="project" value="TreeGrafter"/>
</dbReference>
<sequence length="247" mass="28417">MKPTIGLTTYHVNAHEHLNGRVRGMVDQNMLMSTMDYSECVKRAGGIPVAIPLIMDDDYIEAIVDKMDGFLFTGGSDIHPKHYDEELHKNIDHINTKRDMFELKLLKAVLKRDKPILGICRGCQLINVHFGGNLYQDIYSQLDTDLKHMSNILPRYEVSHKIKIVEDSSLYEAFGQKEIWVNSVHHQSLKKLGKGIKKIAWASDNIIEAIEHKGYKFVLGVQWHPEMMSKVHRKQLEVFKLLINKSI</sequence>
<organism evidence="1 2">
    <name type="scientific">Anaeromicrobium sediminis</name>
    <dbReference type="NCBI Taxonomy" id="1478221"/>
    <lineage>
        <taxon>Bacteria</taxon>
        <taxon>Bacillati</taxon>
        <taxon>Bacillota</taxon>
        <taxon>Clostridia</taxon>
        <taxon>Peptostreptococcales</taxon>
        <taxon>Thermotaleaceae</taxon>
        <taxon>Anaeromicrobium</taxon>
    </lineage>
</organism>
<dbReference type="EMBL" id="NIBG01000007">
    <property type="protein sequence ID" value="PAB59561.1"/>
    <property type="molecule type" value="Genomic_DNA"/>
</dbReference>
<dbReference type="InterPro" id="IPR044668">
    <property type="entry name" value="PuuD-like"/>
</dbReference>
<dbReference type="GO" id="GO:0033969">
    <property type="term" value="F:gamma-glutamyl-gamma-aminobutyrate hydrolase activity"/>
    <property type="evidence" value="ECO:0007669"/>
    <property type="project" value="TreeGrafter"/>
</dbReference>
<dbReference type="AlphaFoldDB" id="A0A267MIZ8"/>
<protein>
    <submittedName>
        <fullName evidence="1">Uncharacterized protein</fullName>
    </submittedName>
</protein>
<dbReference type="PANTHER" id="PTHR43235:SF1">
    <property type="entry name" value="GLUTAMINE AMIDOTRANSFERASE PB2B2.05-RELATED"/>
    <property type="match status" value="1"/>
</dbReference>